<gene>
    <name evidence="1" type="ORF">GEAMG1_2271</name>
</gene>
<organism evidence="1 2">
    <name type="scientific">Trichlorobacter ammonificans</name>
    <dbReference type="NCBI Taxonomy" id="2916410"/>
    <lineage>
        <taxon>Bacteria</taxon>
        <taxon>Pseudomonadati</taxon>
        <taxon>Thermodesulfobacteriota</taxon>
        <taxon>Desulfuromonadia</taxon>
        <taxon>Geobacterales</taxon>
        <taxon>Geobacteraceae</taxon>
        <taxon>Trichlorobacter</taxon>
    </lineage>
</organism>
<keyword evidence="2" id="KW-1185">Reference proteome</keyword>
<proteinExistence type="predicted"/>
<protein>
    <submittedName>
        <fullName evidence="1">Uncharacterized protein</fullName>
    </submittedName>
</protein>
<sequence length="270" mass="28620">MGNVLLDSLCQLFDSLAPGRPGRLFRGIVRGMTGGGCLRRLGGDDTGAGVVHHLGADPHQGADPPFRVLDDGGSLEVDAVFGKELEAVGGGLVEDGIDLVGCGDLHGGLLRRLAVNHPVAAVGQVFHHAVVHAGLGDRLLFRSAAHGADQEQAFAVGRLGSRQAATGTKERYCGGDQEKETSFHYIVTWVRLGIQQGGGSITKLAGSVKHTDNKHLIDRDGTGLLCAVQGIRSRQCRLNLVYTLNRFCQPNGGIKPLVRGNRDELSFVRP</sequence>
<name>A0ABN8HH34_9BACT</name>
<dbReference type="EMBL" id="OW150024">
    <property type="protein sequence ID" value="CAH2032107.1"/>
    <property type="molecule type" value="Genomic_DNA"/>
</dbReference>
<accession>A0ABN8HH34</accession>
<evidence type="ECO:0000313" key="1">
    <source>
        <dbReference type="EMBL" id="CAH2032107.1"/>
    </source>
</evidence>
<dbReference type="Proteomes" id="UP001295463">
    <property type="component" value="Chromosome"/>
</dbReference>
<evidence type="ECO:0000313" key="2">
    <source>
        <dbReference type="Proteomes" id="UP001295463"/>
    </source>
</evidence>
<reference evidence="1 2" key="1">
    <citation type="submission" date="2022-03" db="EMBL/GenBank/DDBJ databases">
        <authorList>
            <person name="Koch H."/>
        </authorList>
    </citation>
    <scope>NUCLEOTIDE SEQUENCE [LARGE SCALE GENOMIC DNA]</scope>
    <source>
        <strain evidence="1 2">G1</strain>
    </source>
</reference>